<evidence type="ECO:0000313" key="2">
    <source>
        <dbReference type="Proteomes" id="UP000886501"/>
    </source>
</evidence>
<comment type="caution">
    <text evidence="1">The sequence shown here is derived from an EMBL/GenBank/DDBJ whole genome shotgun (WGS) entry which is preliminary data.</text>
</comment>
<organism evidence="1 2">
    <name type="scientific">Thelephora ganbajun</name>
    <name type="common">Ganba fungus</name>
    <dbReference type="NCBI Taxonomy" id="370292"/>
    <lineage>
        <taxon>Eukaryota</taxon>
        <taxon>Fungi</taxon>
        <taxon>Dikarya</taxon>
        <taxon>Basidiomycota</taxon>
        <taxon>Agaricomycotina</taxon>
        <taxon>Agaricomycetes</taxon>
        <taxon>Thelephorales</taxon>
        <taxon>Thelephoraceae</taxon>
        <taxon>Thelephora</taxon>
    </lineage>
</organism>
<evidence type="ECO:0000313" key="1">
    <source>
        <dbReference type="EMBL" id="KAF9648549.1"/>
    </source>
</evidence>
<reference evidence="1" key="1">
    <citation type="submission" date="2019-10" db="EMBL/GenBank/DDBJ databases">
        <authorList>
            <consortium name="DOE Joint Genome Institute"/>
            <person name="Kuo A."/>
            <person name="Miyauchi S."/>
            <person name="Kiss E."/>
            <person name="Drula E."/>
            <person name="Kohler A."/>
            <person name="Sanchez-Garcia M."/>
            <person name="Andreopoulos B."/>
            <person name="Barry K.W."/>
            <person name="Bonito G."/>
            <person name="Buee M."/>
            <person name="Carver A."/>
            <person name="Chen C."/>
            <person name="Cichocki N."/>
            <person name="Clum A."/>
            <person name="Culley D."/>
            <person name="Crous P.W."/>
            <person name="Fauchery L."/>
            <person name="Girlanda M."/>
            <person name="Hayes R."/>
            <person name="Keri Z."/>
            <person name="Labutti K."/>
            <person name="Lipzen A."/>
            <person name="Lombard V."/>
            <person name="Magnuson J."/>
            <person name="Maillard F."/>
            <person name="Morin E."/>
            <person name="Murat C."/>
            <person name="Nolan M."/>
            <person name="Ohm R."/>
            <person name="Pangilinan J."/>
            <person name="Pereira M."/>
            <person name="Perotto S."/>
            <person name="Peter M."/>
            <person name="Riley R."/>
            <person name="Sitrit Y."/>
            <person name="Stielow B."/>
            <person name="Szollosi G."/>
            <person name="Zifcakova L."/>
            <person name="Stursova M."/>
            <person name="Spatafora J.W."/>
            <person name="Tedersoo L."/>
            <person name="Vaario L.-M."/>
            <person name="Yamada A."/>
            <person name="Yan M."/>
            <person name="Wang P."/>
            <person name="Xu J."/>
            <person name="Bruns T."/>
            <person name="Baldrian P."/>
            <person name="Vilgalys R."/>
            <person name="Henrissat B."/>
            <person name="Grigoriev I.V."/>
            <person name="Hibbett D."/>
            <person name="Nagy L.G."/>
            <person name="Martin F.M."/>
        </authorList>
    </citation>
    <scope>NUCLEOTIDE SEQUENCE</scope>
    <source>
        <strain evidence="1">P2</strain>
    </source>
</reference>
<protein>
    <submittedName>
        <fullName evidence="1">Uncharacterized protein</fullName>
    </submittedName>
</protein>
<keyword evidence="2" id="KW-1185">Reference proteome</keyword>
<gene>
    <name evidence="1" type="ORF">BDM02DRAFT_3115148</name>
</gene>
<dbReference type="EMBL" id="MU118011">
    <property type="protein sequence ID" value="KAF9648549.1"/>
    <property type="molecule type" value="Genomic_DNA"/>
</dbReference>
<name>A0ACB6ZG54_THEGA</name>
<dbReference type="Proteomes" id="UP000886501">
    <property type="component" value="Unassembled WGS sequence"/>
</dbReference>
<accession>A0ACB6ZG54</accession>
<reference evidence="1" key="2">
    <citation type="journal article" date="2020" name="Nat. Commun.">
        <title>Large-scale genome sequencing of mycorrhizal fungi provides insights into the early evolution of symbiotic traits.</title>
        <authorList>
            <person name="Miyauchi S."/>
            <person name="Kiss E."/>
            <person name="Kuo A."/>
            <person name="Drula E."/>
            <person name="Kohler A."/>
            <person name="Sanchez-Garcia M."/>
            <person name="Morin E."/>
            <person name="Andreopoulos B."/>
            <person name="Barry K.W."/>
            <person name="Bonito G."/>
            <person name="Buee M."/>
            <person name="Carver A."/>
            <person name="Chen C."/>
            <person name="Cichocki N."/>
            <person name="Clum A."/>
            <person name="Culley D."/>
            <person name="Crous P.W."/>
            <person name="Fauchery L."/>
            <person name="Girlanda M."/>
            <person name="Hayes R.D."/>
            <person name="Keri Z."/>
            <person name="LaButti K."/>
            <person name="Lipzen A."/>
            <person name="Lombard V."/>
            <person name="Magnuson J."/>
            <person name="Maillard F."/>
            <person name="Murat C."/>
            <person name="Nolan M."/>
            <person name="Ohm R.A."/>
            <person name="Pangilinan J."/>
            <person name="Pereira M.F."/>
            <person name="Perotto S."/>
            <person name="Peter M."/>
            <person name="Pfister S."/>
            <person name="Riley R."/>
            <person name="Sitrit Y."/>
            <person name="Stielow J.B."/>
            <person name="Szollosi G."/>
            <person name="Zifcakova L."/>
            <person name="Stursova M."/>
            <person name="Spatafora J.W."/>
            <person name="Tedersoo L."/>
            <person name="Vaario L.M."/>
            <person name="Yamada A."/>
            <person name="Yan M."/>
            <person name="Wang P."/>
            <person name="Xu J."/>
            <person name="Bruns T."/>
            <person name="Baldrian P."/>
            <person name="Vilgalys R."/>
            <person name="Dunand C."/>
            <person name="Henrissat B."/>
            <person name="Grigoriev I.V."/>
            <person name="Hibbett D."/>
            <person name="Nagy L.G."/>
            <person name="Martin F.M."/>
        </authorList>
    </citation>
    <scope>NUCLEOTIDE SEQUENCE</scope>
    <source>
        <strain evidence="1">P2</strain>
    </source>
</reference>
<sequence length="325" mass="37566">MYRGFYIPPVVFSVHWDTTSQAKVRLCVDGKQRLTAISGFVSGRIPYIDRENRRSFWFKQPKKKNGVEVPQSFKEEFLKMKIRCAEYDGINEIDEREVFQRVQLGTPLTSSEKLQAVSSPWTRWINTINAKFITGPDGLQDKLGISGKHASGYHAVAHIAYCCSHLPKKQKIPTFATLNKFLDQDTTPSKTLQRDMEDVMKKFTEIATIEKLRFGFSNIQQKVAPVEFVYIVNMLFMLIQVCDDITEMAQHIHDMRAYIRKEESDIRSNNKICTKLWKFVDSVMDEYDDSFQAPAKGKAAKSRKSARDDDCMPRKPQKRVKISEK</sequence>
<proteinExistence type="predicted"/>